<dbReference type="InterPro" id="IPR011335">
    <property type="entry name" value="Restrct_endonuc-II-like"/>
</dbReference>
<dbReference type="Gene3D" id="3.40.960.10">
    <property type="entry name" value="VSR Endonuclease"/>
    <property type="match status" value="1"/>
</dbReference>
<organism evidence="3 4">
    <name type="scientific">Mycolicibacterium phocaicum</name>
    <dbReference type="NCBI Taxonomy" id="319706"/>
    <lineage>
        <taxon>Bacteria</taxon>
        <taxon>Bacillati</taxon>
        <taxon>Actinomycetota</taxon>
        <taxon>Actinomycetes</taxon>
        <taxon>Mycobacteriales</taxon>
        <taxon>Mycobacteriaceae</taxon>
        <taxon>Mycolicibacterium</taxon>
    </lineage>
</organism>
<evidence type="ECO:0000313" key="4">
    <source>
        <dbReference type="Proteomes" id="UP000309984"/>
    </source>
</evidence>
<dbReference type="InterPro" id="IPR018547">
    <property type="entry name" value="AbiEi_C"/>
</dbReference>
<dbReference type="SUPFAM" id="SSF52980">
    <property type="entry name" value="Restriction endonuclease-like"/>
    <property type="match status" value="1"/>
</dbReference>
<proteinExistence type="predicted"/>
<dbReference type="AlphaFoldDB" id="A0AA94UE58"/>
<dbReference type="InterPro" id="IPR007569">
    <property type="entry name" value="DUF559"/>
</dbReference>
<keyword evidence="4" id="KW-1185">Reference proteome</keyword>
<comment type="caution">
    <text evidence="3">The sequence shown here is derived from an EMBL/GenBank/DDBJ whole genome shotgun (WGS) entry which is preliminary data.</text>
</comment>
<dbReference type="RefSeq" id="WP_138249256.1">
    <property type="nucleotide sequence ID" value="NZ_AP022616.1"/>
</dbReference>
<feature type="domain" description="AbiEi antitoxin C-terminal" evidence="2">
    <location>
        <begin position="58"/>
        <end position="168"/>
    </location>
</feature>
<accession>A0AA94UE58</accession>
<reference evidence="3 4" key="1">
    <citation type="submission" date="2018-01" db="EMBL/GenBank/DDBJ databases">
        <title>Comparative genomics of Mycobacterium mucogenicum and Mycobacterium neoaurum clade members emphasizing tRNA and non-coding RNA.</title>
        <authorList>
            <person name="Behra P.R.K."/>
            <person name="Pettersson B.M.F."/>
            <person name="Das S."/>
            <person name="Dasgupta S."/>
            <person name="Kirsebom L.A."/>
        </authorList>
    </citation>
    <scope>NUCLEOTIDE SEQUENCE [LARGE SCALE GENOMIC DNA]</scope>
    <source>
        <strain evidence="3 4">DSM 45104</strain>
    </source>
</reference>
<evidence type="ECO:0008006" key="5">
    <source>
        <dbReference type="Google" id="ProtNLM"/>
    </source>
</evidence>
<evidence type="ECO:0000259" key="1">
    <source>
        <dbReference type="Pfam" id="PF04480"/>
    </source>
</evidence>
<feature type="domain" description="DUF559" evidence="1">
    <location>
        <begin position="206"/>
        <end position="267"/>
    </location>
</feature>
<evidence type="ECO:0000313" key="3">
    <source>
        <dbReference type="EMBL" id="TLH68332.1"/>
    </source>
</evidence>
<dbReference type="EMBL" id="POTM01000031">
    <property type="protein sequence ID" value="TLH68332.1"/>
    <property type="molecule type" value="Genomic_DNA"/>
</dbReference>
<sequence length="277" mass="30543">MGPFIGSRAVRRGALTRRTLARDYRPIFRDVYLARGVELTAQLRAQAAWLESGAPLCGLSAAALFGTRWLDSQQPAEILRANRRSPAGMIVRSWVVCPDELCVVEGITLTTPARTAFDIGRIHPAHQAIPILDALLNATRIKPADIAAVADSHGGVRGAARLRALLDLVDGGAESPQESRLRLLLVRAGLPPPETQIEFRTLRIRVDMGWTQWKVAVEYDGIQHWTDRSQRSWDIDRIALLEAAGWTVVRVSAEMLSRPQVIIDRVRAKLRAAGCAI</sequence>
<evidence type="ECO:0000259" key="2">
    <source>
        <dbReference type="Pfam" id="PF09407"/>
    </source>
</evidence>
<dbReference type="Pfam" id="PF04480">
    <property type="entry name" value="DUF559"/>
    <property type="match status" value="1"/>
</dbReference>
<gene>
    <name evidence="3" type="ORF">C1S79_12785</name>
</gene>
<protein>
    <recommendedName>
        <fullName evidence="5">DUF559 domain-containing protein</fullName>
    </recommendedName>
</protein>
<dbReference type="Pfam" id="PF09407">
    <property type="entry name" value="AbiEi_1"/>
    <property type="match status" value="1"/>
</dbReference>
<dbReference type="Proteomes" id="UP000309984">
    <property type="component" value="Unassembled WGS sequence"/>
</dbReference>
<name>A0AA94UE58_9MYCO</name>